<evidence type="ECO:0000313" key="2">
    <source>
        <dbReference type="EMBL" id="MBC9812954.1"/>
    </source>
</evidence>
<dbReference type="InterPro" id="IPR043741">
    <property type="entry name" value="DUF5686"/>
</dbReference>
<evidence type="ECO:0000256" key="1">
    <source>
        <dbReference type="SAM" id="MobiDB-lite"/>
    </source>
</evidence>
<accession>A0A8J6TTJ8</accession>
<keyword evidence="2" id="KW-0378">Hydrolase</keyword>
<gene>
    <name evidence="2" type="ORF">H9Y05_10780</name>
</gene>
<keyword evidence="3" id="KW-1185">Reference proteome</keyword>
<protein>
    <submittedName>
        <fullName evidence="2">Carboxypeptidase-like regulatory domain-containing protein</fullName>
    </submittedName>
</protein>
<dbReference type="GO" id="GO:0004180">
    <property type="term" value="F:carboxypeptidase activity"/>
    <property type="evidence" value="ECO:0007669"/>
    <property type="project" value="UniProtKB-KW"/>
</dbReference>
<organism evidence="2 3">
    <name type="scientific">Taishania pollutisoli</name>
    <dbReference type="NCBI Taxonomy" id="2766479"/>
    <lineage>
        <taxon>Bacteria</taxon>
        <taxon>Pseudomonadati</taxon>
        <taxon>Bacteroidota</taxon>
        <taxon>Flavobacteriia</taxon>
        <taxon>Flavobacteriales</taxon>
        <taxon>Crocinitomicaceae</taxon>
        <taxon>Taishania</taxon>
    </lineage>
</organism>
<dbReference type="Pfam" id="PF13620">
    <property type="entry name" value="CarboxypepD_reg"/>
    <property type="match status" value="1"/>
</dbReference>
<comment type="caution">
    <text evidence="2">The sequence shown here is derived from an EMBL/GenBank/DDBJ whole genome shotgun (WGS) entry which is preliminary data.</text>
</comment>
<feature type="region of interest" description="Disordered" evidence="1">
    <location>
        <begin position="155"/>
        <end position="181"/>
    </location>
</feature>
<proteinExistence type="predicted"/>
<sequence length="832" mass="97491">MLKQTILLVVALLLYAGGVSAQRKLSGIVTDERDIPIPGAKIFVKNDATMRTVCNDMGYYEMFLLPGEYFLIFQAVGYEDREIYIGMADAEQSRNAMLIPLKMGDFEEVEIIAKKTNPGRDIILKVVEKRDSINPWKYPHSCEVYIKSVERIDKQEPSGKTSKKKNNSETTTTPDIEDPFAEKRKADQEFANSMNFLEIQLTRHFEPYNKVKEIRNAYDLRGKSTNMYYTTTVKSNFNFFQNLLHLDDLHQTPVSSPISGPGILSYKYRLVEQYEENGRKIHKIKITPRNTATTTLDGYIWVIDSLWLVQKLEFTMNKGNLIIYDYFTITQEFDHPGDSLCVLTNQELKYGVTYNKQTTHLENHASFYDYNFDIAFEKKHFKNELSVTEKEAYERDSMYWSDKRKSELSLDELRYIIVQDSIRDYQNRAEYLDSIDKEFNRITVWKVLWYGIDHRNRDKKHQWTLSSLASMARPIYIAGPRVAPNFFYFKKWDDERTLDSYSELSMGFLNADLKGNSWWRFRYDPFHFGTVAAEFEHDFGTVTWNDAITEVYKRENFFEKTALTLIHDYELFNGFYFYTSYSFAERRSIDHYKFLNQLDSILPNNVAKSFEPYQASIGTIRISYTPGQKYMREPNRKVLLGSKWPTFYAYYERGIPKLFGSDVDHEYVRFGAEQTFKLGLLGTTSYHVNSGKFLSSRKLYDADYKYFRRSDPIWFSDPLNSFQGLDTSLPTKNLYFAGHLIHHDNGAILNKIPFMKKTRIGLVGGAGILVVPEHNWQHYEVLVGLERIFKLSKRRLRLGVYCAFSDGNQSKARVDWKISFSFLDNRSLKWNF</sequence>
<evidence type="ECO:0000313" key="3">
    <source>
        <dbReference type="Proteomes" id="UP000652681"/>
    </source>
</evidence>
<keyword evidence="2" id="KW-0121">Carboxypeptidase</keyword>
<dbReference type="RefSeq" id="WP_216714291.1">
    <property type="nucleotide sequence ID" value="NZ_JACVEL010000006.1"/>
</dbReference>
<dbReference type="Pfam" id="PF18939">
    <property type="entry name" value="DUF5686"/>
    <property type="match status" value="1"/>
</dbReference>
<keyword evidence="2" id="KW-0645">Protease</keyword>
<dbReference type="AlphaFoldDB" id="A0A8J6TTJ8"/>
<dbReference type="InterPro" id="IPR008969">
    <property type="entry name" value="CarboxyPept-like_regulatory"/>
</dbReference>
<name>A0A8J6TTJ8_9FLAO</name>
<dbReference type="EMBL" id="JACVEL010000006">
    <property type="protein sequence ID" value="MBC9812954.1"/>
    <property type="molecule type" value="Genomic_DNA"/>
</dbReference>
<reference evidence="2" key="1">
    <citation type="submission" date="2020-09" db="EMBL/GenBank/DDBJ databases">
        <title>Taishania pollutisoli gen. nov., sp. nov., Isolated from Tetrabromobisphenol A-Contaminated Soil.</title>
        <authorList>
            <person name="Chen Q."/>
        </authorList>
    </citation>
    <scope>NUCLEOTIDE SEQUENCE</scope>
    <source>
        <strain evidence="2">CZZ-1</strain>
    </source>
</reference>
<dbReference type="SUPFAM" id="SSF49464">
    <property type="entry name" value="Carboxypeptidase regulatory domain-like"/>
    <property type="match status" value="1"/>
</dbReference>
<dbReference type="Gene3D" id="2.60.40.1120">
    <property type="entry name" value="Carboxypeptidase-like, regulatory domain"/>
    <property type="match status" value="1"/>
</dbReference>
<dbReference type="Proteomes" id="UP000652681">
    <property type="component" value="Unassembled WGS sequence"/>
</dbReference>